<organism evidence="1">
    <name type="scientific">Arundo donax</name>
    <name type="common">Giant reed</name>
    <name type="synonym">Donax arundinaceus</name>
    <dbReference type="NCBI Taxonomy" id="35708"/>
    <lineage>
        <taxon>Eukaryota</taxon>
        <taxon>Viridiplantae</taxon>
        <taxon>Streptophyta</taxon>
        <taxon>Embryophyta</taxon>
        <taxon>Tracheophyta</taxon>
        <taxon>Spermatophyta</taxon>
        <taxon>Magnoliopsida</taxon>
        <taxon>Liliopsida</taxon>
        <taxon>Poales</taxon>
        <taxon>Poaceae</taxon>
        <taxon>PACMAD clade</taxon>
        <taxon>Arundinoideae</taxon>
        <taxon>Arundineae</taxon>
        <taxon>Arundo</taxon>
    </lineage>
</organism>
<name>A0A0A9I1V4_ARUDO</name>
<evidence type="ECO:0000313" key="1">
    <source>
        <dbReference type="EMBL" id="JAE39108.1"/>
    </source>
</evidence>
<dbReference type="EMBL" id="GBRH01158788">
    <property type="protein sequence ID" value="JAE39108.1"/>
    <property type="molecule type" value="Transcribed_RNA"/>
</dbReference>
<reference evidence="1" key="1">
    <citation type="submission" date="2014-09" db="EMBL/GenBank/DDBJ databases">
        <authorList>
            <person name="Magalhaes I.L.F."/>
            <person name="Oliveira U."/>
            <person name="Santos F.R."/>
            <person name="Vidigal T.H.D.A."/>
            <person name="Brescovit A.D."/>
            <person name="Santos A.J."/>
        </authorList>
    </citation>
    <scope>NUCLEOTIDE SEQUENCE</scope>
    <source>
        <tissue evidence="1">Shoot tissue taken approximately 20 cm above the soil surface</tissue>
    </source>
</reference>
<protein>
    <submittedName>
        <fullName evidence="1">Uncharacterized protein</fullName>
    </submittedName>
</protein>
<accession>A0A0A9I1V4</accession>
<sequence length="31" mass="3510">MRGMYCRTSLLHCQQGDMISSCHSCMSSEIN</sequence>
<proteinExistence type="predicted"/>
<dbReference type="AlphaFoldDB" id="A0A0A9I1V4"/>
<reference evidence="1" key="2">
    <citation type="journal article" date="2015" name="Data Brief">
        <title>Shoot transcriptome of the giant reed, Arundo donax.</title>
        <authorList>
            <person name="Barrero R.A."/>
            <person name="Guerrero F.D."/>
            <person name="Moolhuijzen P."/>
            <person name="Goolsby J.A."/>
            <person name="Tidwell J."/>
            <person name="Bellgard S.E."/>
            <person name="Bellgard M.I."/>
        </authorList>
    </citation>
    <scope>NUCLEOTIDE SEQUENCE</scope>
    <source>
        <tissue evidence="1">Shoot tissue taken approximately 20 cm above the soil surface</tissue>
    </source>
</reference>